<proteinExistence type="predicted"/>
<protein>
    <submittedName>
        <fullName evidence="2">Uncharacterized protein</fullName>
    </submittedName>
</protein>
<dbReference type="Proteomes" id="UP000075320">
    <property type="component" value="Unassembled WGS sequence"/>
</dbReference>
<keyword evidence="3" id="KW-1185">Reference proteome</keyword>
<gene>
    <name evidence="2" type="ORF">AZI86_08810</name>
</gene>
<feature type="chain" id="PRO_5007573538" evidence="1">
    <location>
        <begin position="23"/>
        <end position="150"/>
    </location>
</feature>
<dbReference type="EMBL" id="LUKE01000001">
    <property type="protein sequence ID" value="KYG67102.1"/>
    <property type="molecule type" value="Genomic_DNA"/>
</dbReference>
<sequence length="150" mass="16342">MRGAKLSIVAALMTLVPLFSNAAQTPAKCVEREDQIQDVAKIKNFVAKMGGMRAIEGDWKLGGLAGSFKRVIVSFESANDGLKAKIDGMDDVTPTWGAIKICDTVRADTLFVQVIKTKDAIYIREGSKGSMQLAEIKDGKVGTFYSFYKQ</sequence>
<evidence type="ECO:0000313" key="2">
    <source>
        <dbReference type="EMBL" id="KYG67102.1"/>
    </source>
</evidence>
<keyword evidence="1" id="KW-0732">Signal</keyword>
<name>A0A150WRL2_BDEBC</name>
<evidence type="ECO:0000313" key="3">
    <source>
        <dbReference type="Proteomes" id="UP000075320"/>
    </source>
</evidence>
<accession>A0A150WRL2</accession>
<organism evidence="2 3">
    <name type="scientific">Bdellovibrio bacteriovorus</name>
    <dbReference type="NCBI Taxonomy" id="959"/>
    <lineage>
        <taxon>Bacteria</taxon>
        <taxon>Pseudomonadati</taxon>
        <taxon>Bdellovibrionota</taxon>
        <taxon>Bdellovibrionia</taxon>
        <taxon>Bdellovibrionales</taxon>
        <taxon>Pseudobdellovibrionaceae</taxon>
        <taxon>Bdellovibrio</taxon>
    </lineage>
</organism>
<dbReference type="RefSeq" id="WP_061834679.1">
    <property type="nucleotide sequence ID" value="NZ_LUKE01000001.1"/>
</dbReference>
<comment type="caution">
    <text evidence="2">The sequence shown here is derived from an EMBL/GenBank/DDBJ whole genome shotgun (WGS) entry which is preliminary data.</text>
</comment>
<reference evidence="2 3" key="1">
    <citation type="submission" date="2016-03" db="EMBL/GenBank/DDBJ databases">
        <authorList>
            <person name="Ploux O."/>
        </authorList>
    </citation>
    <scope>NUCLEOTIDE SEQUENCE [LARGE SCALE GENOMIC DNA]</scope>
    <source>
        <strain evidence="2 3">R0</strain>
    </source>
</reference>
<feature type="signal peptide" evidence="1">
    <location>
        <begin position="1"/>
        <end position="22"/>
    </location>
</feature>
<evidence type="ECO:0000256" key="1">
    <source>
        <dbReference type="SAM" id="SignalP"/>
    </source>
</evidence>
<dbReference type="AlphaFoldDB" id="A0A150WRL2"/>